<evidence type="ECO:0000313" key="1">
    <source>
        <dbReference type="EMBL" id="GFE42089.1"/>
    </source>
</evidence>
<evidence type="ECO:0000313" key="2">
    <source>
        <dbReference type="Proteomes" id="UP000431826"/>
    </source>
</evidence>
<gene>
    <name evidence="1" type="ORF">Stube_67620</name>
</gene>
<organism evidence="1 2">
    <name type="scientific">Streptomyces tubercidicus</name>
    <dbReference type="NCBI Taxonomy" id="47759"/>
    <lineage>
        <taxon>Bacteria</taxon>
        <taxon>Bacillati</taxon>
        <taxon>Actinomycetota</taxon>
        <taxon>Actinomycetes</taxon>
        <taxon>Kitasatosporales</taxon>
        <taxon>Streptomycetaceae</taxon>
        <taxon>Streptomyces</taxon>
    </lineage>
</organism>
<reference evidence="1 2" key="1">
    <citation type="submission" date="2019-12" db="EMBL/GenBank/DDBJ databases">
        <title>Whole genome shotgun sequence of Streptomyces tubercidicus NBRC 13090.</title>
        <authorList>
            <person name="Ichikawa N."/>
            <person name="Kimura A."/>
            <person name="Kitahashi Y."/>
            <person name="Komaki H."/>
            <person name="Tamura T."/>
        </authorList>
    </citation>
    <scope>NUCLEOTIDE SEQUENCE [LARGE SCALE GENOMIC DNA]</scope>
    <source>
        <strain evidence="1 2">NBRC 13090</strain>
    </source>
</reference>
<proteinExistence type="predicted"/>
<comment type="caution">
    <text evidence="1">The sequence shown here is derived from an EMBL/GenBank/DDBJ whole genome shotgun (WGS) entry which is preliminary data.</text>
</comment>
<sequence length="72" mass="6966">MSPAGGALSCPVGPMVSGVKGALTAICGIDSRFGAERGKARSGTAEEAELLGEAAAAEWDGGLGSADVSTEL</sequence>
<keyword evidence="2" id="KW-1185">Reference proteome</keyword>
<dbReference type="AlphaFoldDB" id="A0A640V1N3"/>
<name>A0A640V1N3_9ACTN</name>
<protein>
    <submittedName>
        <fullName evidence="1">Uncharacterized protein</fullName>
    </submittedName>
</protein>
<accession>A0A640V1N3</accession>
<dbReference type="EMBL" id="BLIR01000003">
    <property type="protein sequence ID" value="GFE42089.1"/>
    <property type="molecule type" value="Genomic_DNA"/>
</dbReference>
<dbReference type="Proteomes" id="UP000431826">
    <property type="component" value="Unassembled WGS sequence"/>
</dbReference>